<keyword evidence="2" id="KW-1133">Transmembrane helix</keyword>
<evidence type="ECO:0000313" key="4">
    <source>
        <dbReference type="Proteomes" id="UP001174691"/>
    </source>
</evidence>
<feature type="transmembrane region" description="Helical" evidence="2">
    <location>
        <begin position="139"/>
        <end position="157"/>
    </location>
</feature>
<gene>
    <name evidence="3" type="ORF">NKR19_g19</name>
</gene>
<feature type="transmembrane region" description="Helical" evidence="2">
    <location>
        <begin position="163"/>
        <end position="185"/>
    </location>
</feature>
<sequence length="298" mass="32886">MTSSPRHTNPTGERAHLRELLAKREDGIHWTSHAQDPAPQPPTGSTRPPKSSDACSLRGIDREHMPKDTQSLFLQDDLIVFSLGKQSATPPKKTRPSSPEPENKTCVACNVEWLLALAAMLGSWSLYRATDEWHKIQNLPSFLVIFWATLAQTTLLWTSAFAALEVIACTLCLVLSAAAAASSFLRFWRNHGRHSDDPRSNAPRDSQLAAMDGGAVFVRLSPYPDLFTGPWLGWANRLYLTYGDRQRWKAAAAVYTRLESDGTLGRDRKAGVGTEGEDLPAISAADYLSEGAEHIYVE</sequence>
<keyword evidence="4" id="KW-1185">Reference proteome</keyword>
<evidence type="ECO:0000313" key="3">
    <source>
        <dbReference type="EMBL" id="KAJ9165796.1"/>
    </source>
</evidence>
<feature type="compositionally biased region" description="Polar residues" evidence="1">
    <location>
        <begin position="1"/>
        <end position="11"/>
    </location>
</feature>
<dbReference type="AlphaFoldDB" id="A0AA38VUB2"/>
<keyword evidence="2" id="KW-0812">Transmembrane</keyword>
<accession>A0AA38VUB2</accession>
<organism evidence="3 4">
    <name type="scientific">Coniochaeta hoffmannii</name>
    <dbReference type="NCBI Taxonomy" id="91930"/>
    <lineage>
        <taxon>Eukaryota</taxon>
        <taxon>Fungi</taxon>
        <taxon>Dikarya</taxon>
        <taxon>Ascomycota</taxon>
        <taxon>Pezizomycotina</taxon>
        <taxon>Sordariomycetes</taxon>
        <taxon>Sordariomycetidae</taxon>
        <taxon>Coniochaetales</taxon>
        <taxon>Coniochaetaceae</taxon>
        <taxon>Coniochaeta</taxon>
    </lineage>
</organism>
<dbReference type="EMBL" id="JANBVN010000001">
    <property type="protein sequence ID" value="KAJ9165796.1"/>
    <property type="molecule type" value="Genomic_DNA"/>
</dbReference>
<comment type="caution">
    <text evidence="3">The sequence shown here is derived from an EMBL/GenBank/DDBJ whole genome shotgun (WGS) entry which is preliminary data.</text>
</comment>
<keyword evidence="2" id="KW-0472">Membrane</keyword>
<protein>
    <submittedName>
        <fullName evidence="3">Uncharacterized protein</fullName>
    </submittedName>
</protein>
<evidence type="ECO:0000256" key="2">
    <source>
        <dbReference type="SAM" id="Phobius"/>
    </source>
</evidence>
<dbReference type="Proteomes" id="UP001174691">
    <property type="component" value="Unassembled WGS sequence"/>
</dbReference>
<feature type="region of interest" description="Disordered" evidence="1">
    <location>
        <begin position="1"/>
        <end position="55"/>
    </location>
</feature>
<reference evidence="3" key="1">
    <citation type="submission" date="2022-07" db="EMBL/GenBank/DDBJ databases">
        <title>Fungi with potential for degradation of polypropylene.</title>
        <authorList>
            <person name="Gostincar C."/>
        </authorList>
    </citation>
    <scope>NUCLEOTIDE SEQUENCE</scope>
    <source>
        <strain evidence="3">EXF-13287</strain>
    </source>
</reference>
<evidence type="ECO:0000256" key="1">
    <source>
        <dbReference type="SAM" id="MobiDB-lite"/>
    </source>
</evidence>
<name>A0AA38VUB2_9PEZI</name>
<proteinExistence type="predicted"/>
<feature type="compositionally biased region" description="Basic and acidic residues" evidence="1">
    <location>
        <begin position="13"/>
        <end position="28"/>
    </location>
</feature>